<protein>
    <submittedName>
        <fullName evidence="1">Zinc-ribbon domain protein</fullName>
    </submittedName>
</protein>
<organism evidence="1">
    <name type="scientific">Myoviridae sp. ct7Q419</name>
    <dbReference type="NCBI Taxonomy" id="2825038"/>
    <lineage>
        <taxon>Viruses</taxon>
        <taxon>Duplodnaviria</taxon>
        <taxon>Heunggongvirae</taxon>
        <taxon>Uroviricota</taxon>
        <taxon>Caudoviricetes</taxon>
    </lineage>
</organism>
<dbReference type="EMBL" id="BK015294">
    <property type="protein sequence ID" value="DAD99837.1"/>
    <property type="molecule type" value="Genomic_DNA"/>
</dbReference>
<evidence type="ECO:0000313" key="1">
    <source>
        <dbReference type="EMBL" id="DAD99837.1"/>
    </source>
</evidence>
<name>A0A8S5NYE5_9CAUD</name>
<reference evidence="1" key="1">
    <citation type="journal article" date="2021" name="Proc. Natl. Acad. Sci. U.S.A.">
        <title>A Catalog of Tens of Thousands of Viruses from Human Metagenomes Reveals Hidden Associations with Chronic Diseases.</title>
        <authorList>
            <person name="Tisza M.J."/>
            <person name="Buck C.B."/>
        </authorList>
    </citation>
    <scope>NUCLEOTIDE SEQUENCE</scope>
    <source>
        <strain evidence="1">Ct7Q419</strain>
    </source>
</reference>
<sequence length="91" mass="10004">MATAVKRCRVCGKEYEACRSANRAAGVFRWQEVACSPECGSIYLQQINESRGIVDARKKNKHKKPVVAEPVVSELQVAEEILSDGAPAEIE</sequence>
<accession>A0A8S5NYE5</accession>
<proteinExistence type="predicted"/>